<proteinExistence type="predicted"/>
<dbReference type="STRING" id="62324.A0A182R1L8"/>
<protein>
    <submittedName>
        <fullName evidence="1">Uncharacterized protein</fullName>
    </submittedName>
</protein>
<accession>A0A182R1L8</accession>
<organism evidence="1">
    <name type="scientific">Anopheles funestus</name>
    <name type="common">African malaria mosquito</name>
    <dbReference type="NCBI Taxonomy" id="62324"/>
    <lineage>
        <taxon>Eukaryota</taxon>
        <taxon>Metazoa</taxon>
        <taxon>Ecdysozoa</taxon>
        <taxon>Arthropoda</taxon>
        <taxon>Hexapoda</taxon>
        <taxon>Insecta</taxon>
        <taxon>Pterygota</taxon>
        <taxon>Neoptera</taxon>
        <taxon>Endopterygota</taxon>
        <taxon>Diptera</taxon>
        <taxon>Nematocera</taxon>
        <taxon>Culicoidea</taxon>
        <taxon>Culicidae</taxon>
        <taxon>Anophelinae</taxon>
        <taxon>Anopheles</taxon>
    </lineage>
</organism>
<dbReference type="PANTHER" id="PTHR47331">
    <property type="entry name" value="PHD-TYPE DOMAIN-CONTAINING PROTEIN"/>
    <property type="match status" value="1"/>
</dbReference>
<dbReference type="Gene3D" id="3.30.420.10">
    <property type="entry name" value="Ribonuclease H-like superfamily/Ribonuclease H"/>
    <property type="match status" value="1"/>
</dbReference>
<sequence length="136" mass="15406">MELQAALLGARLMQTIVENHTPCHWEDRQIRTRYRCADTFTNACTSWSFNLPSAPHMGGVWERMVHSVKEAIGALNDRRQLNDEILLTVLADSENLINSRPLNSNQLPVCSKVSSISDLSLHRKHGEMLVLIPLEM</sequence>
<dbReference type="EnsemblMetazoa" id="AFUN000056-RA">
    <property type="protein sequence ID" value="AFUN000056-PA"/>
    <property type="gene ID" value="AFUN000056"/>
</dbReference>
<dbReference type="VEuPathDB" id="VectorBase:AFUN2_006892"/>
<dbReference type="InterPro" id="IPR036397">
    <property type="entry name" value="RNaseH_sf"/>
</dbReference>
<dbReference type="GO" id="GO:0003676">
    <property type="term" value="F:nucleic acid binding"/>
    <property type="evidence" value="ECO:0007669"/>
    <property type="project" value="InterPro"/>
</dbReference>
<name>A0A182R1L8_ANOFN</name>
<dbReference type="AlphaFoldDB" id="A0A182R1L8"/>
<reference evidence="1" key="1">
    <citation type="submission" date="2020-05" db="UniProtKB">
        <authorList>
            <consortium name="EnsemblMetazoa"/>
        </authorList>
    </citation>
    <scope>IDENTIFICATION</scope>
    <source>
        <strain evidence="1">FUMOZ</strain>
    </source>
</reference>
<dbReference type="VEuPathDB" id="VectorBase:AFUN000056"/>
<evidence type="ECO:0000313" key="1">
    <source>
        <dbReference type="EnsemblMetazoa" id="AFUN000056-PA"/>
    </source>
</evidence>